<dbReference type="CDD" id="cd17536">
    <property type="entry name" value="REC_YesN-like"/>
    <property type="match status" value="1"/>
</dbReference>
<accession>A0A6L8VBD7</accession>
<dbReference type="SMART" id="SM00342">
    <property type="entry name" value="HTH_ARAC"/>
    <property type="match status" value="1"/>
</dbReference>
<evidence type="ECO:0000256" key="5">
    <source>
        <dbReference type="ARBA" id="ARBA00023015"/>
    </source>
</evidence>
<keyword evidence="3 8" id="KW-0597">Phosphoprotein</keyword>
<dbReference type="PANTHER" id="PTHR42713">
    <property type="entry name" value="HISTIDINE KINASE-RELATED"/>
    <property type="match status" value="1"/>
</dbReference>
<comment type="caution">
    <text evidence="11">The sequence shown here is derived from an EMBL/GenBank/DDBJ whole genome shotgun (WGS) entry which is preliminary data.</text>
</comment>
<evidence type="ECO:0000313" key="11">
    <source>
        <dbReference type="EMBL" id="MZQ86972.1"/>
    </source>
</evidence>
<dbReference type="GO" id="GO:0043565">
    <property type="term" value="F:sequence-specific DNA binding"/>
    <property type="evidence" value="ECO:0007669"/>
    <property type="project" value="InterPro"/>
</dbReference>
<dbReference type="RefSeq" id="WP_161411508.1">
    <property type="nucleotide sequence ID" value="NZ_WTUZ01000040.1"/>
</dbReference>
<organism evidence="11 12">
    <name type="scientific">Paenibacillus silvestris</name>
    <dbReference type="NCBI Taxonomy" id="2606219"/>
    <lineage>
        <taxon>Bacteria</taxon>
        <taxon>Bacillati</taxon>
        <taxon>Bacillota</taxon>
        <taxon>Bacilli</taxon>
        <taxon>Bacillales</taxon>
        <taxon>Paenibacillaceae</taxon>
        <taxon>Paenibacillus</taxon>
    </lineage>
</organism>
<dbReference type="Pfam" id="PF00072">
    <property type="entry name" value="Response_reg"/>
    <property type="match status" value="1"/>
</dbReference>
<keyword evidence="12" id="KW-1185">Reference proteome</keyword>
<evidence type="ECO:0000256" key="6">
    <source>
        <dbReference type="ARBA" id="ARBA00023125"/>
    </source>
</evidence>
<dbReference type="GO" id="GO:0005737">
    <property type="term" value="C:cytoplasm"/>
    <property type="evidence" value="ECO:0007669"/>
    <property type="project" value="UniProtKB-SubCell"/>
</dbReference>
<dbReference type="Gene3D" id="3.40.50.2300">
    <property type="match status" value="1"/>
</dbReference>
<dbReference type="Pfam" id="PF12833">
    <property type="entry name" value="HTH_18"/>
    <property type="match status" value="1"/>
</dbReference>
<dbReference type="PROSITE" id="PS00041">
    <property type="entry name" value="HTH_ARAC_FAMILY_1"/>
    <property type="match status" value="1"/>
</dbReference>
<dbReference type="SUPFAM" id="SSF52172">
    <property type="entry name" value="CheY-like"/>
    <property type="match status" value="1"/>
</dbReference>
<dbReference type="Gene3D" id="1.10.10.60">
    <property type="entry name" value="Homeodomain-like"/>
    <property type="match status" value="2"/>
</dbReference>
<dbReference type="SMART" id="SM00448">
    <property type="entry name" value="REC"/>
    <property type="match status" value="1"/>
</dbReference>
<dbReference type="EMBL" id="WTUZ01000040">
    <property type="protein sequence ID" value="MZQ86972.1"/>
    <property type="molecule type" value="Genomic_DNA"/>
</dbReference>
<keyword evidence="4" id="KW-0902">Two-component regulatory system</keyword>
<evidence type="ECO:0000256" key="1">
    <source>
        <dbReference type="ARBA" id="ARBA00004496"/>
    </source>
</evidence>
<dbReference type="AlphaFoldDB" id="A0A6L8VBD7"/>
<evidence type="ECO:0000256" key="3">
    <source>
        <dbReference type="ARBA" id="ARBA00022553"/>
    </source>
</evidence>
<feature type="domain" description="Response regulatory" evidence="10">
    <location>
        <begin position="2"/>
        <end position="119"/>
    </location>
</feature>
<dbReference type="InterPro" id="IPR018060">
    <property type="entry name" value="HTH_AraC"/>
</dbReference>
<keyword evidence="5" id="KW-0805">Transcription regulation</keyword>
<dbReference type="GO" id="GO:0000160">
    <property type="term" value="P:phosphorelay signal transduction system"/>
    <property type="evidence" value="ECO:0007669"/>
    <property type="project" value="UniProtKB-KW"/>
</dbReference>
<dbReference type="InterPro" id="IPR009057">
    <property type="entry name" value="Homeodomain-like_sf"/>
</dbReference>
<dbReference type="PANTHER" id="PTHR42713:SF3">
    <property type="entry name" value="TRANSCRIPTIONAL REGULATORY PROTEIN HPTR"/>
    <property type="match status" value="1"/>
</dbReference>
<reference evidence="11 12" key="1">
    <citation type="submission" date="2019-12" db="EMBL/GenBank/DDBJ databases">
        <title>Paenibacillus sp. nov. sp. isolated from soil.</title>
        <authorList>
            <person name="Kim J."/>
            <person name="Jeong S.E."/>
            <person name="Jung H.S."/>
            <person name="Jeon C.O."/>
        </authorList>
    </citation>
    <scope>NUCLEOTIDE SEQUENCE [LARGE SCALE GENOMIC DNA]</scope>
    <source>
        <strain evidence="11 12">5J-6</strain>
    </source>
</reference>
<protein>
    <submittedName>
        <fullName evidence="11">Response regulator</fullName>
    </submittedName>
</protein>
<proteinExistence type="predicted"/>
<keyword evidence="2" id="KW-0963">Cytoplasm</keyword>
<dbReference type="InterPro" id="IPR001789">
    <property type="entry name" value="Sig_transdc_resp-reg_receiver"/>
</dbReference>
<keyword evidence="6" id="KW-0238">DNA-binding</keyword>
<evidence type="ECO:0000256" key="2">
    <source>
        <dbReference type="ARBA" id="ARBA00022490"/>
    </source>
</evidence>
<name>A0A6L8VBD7_9BACL</name>
<evidence type="ECO:0000259" key="10">
    <source>
        <dbReference type="PROSITE" id="PS50110"/>
    </source>
</evidence>
<evidence type="ECO:0000259" key="9">
    <source>
        <dbReference type="PROSITE" id="PS01124"/>
    </source>
</evidence>
<dbReference type="Proteomes" id="UP000481087">
    <property type="component" value="Unassembled WGS sequence"/>
</dbReference>
<dbReference type="SUPFAM" id="SSF46689">
    <property type="entry name" value="Homeodomain-like"/>
    <property type="match status" value="1"/>
</dbReference>
<evidence type="ECO:0000313" key="12">
    <source>
        <dbReference type="Proteomes" id="UP000481087"/>
    </source>
</evidence>
<dbReference type="PROSITE" id="PS50110">
    <property type="entry name" value="RESPONSE_REGULATORY"/>
    <property type="match status" value="1"/>
</dbReference>
<evidence type="ECO:0000256" key="4">
    <source>
        <dbReference type="ARBA" id="ARBA00023012"/>
    </source>
</evidence>
<evidence type="ECO:0000256" key="7">
    <source>
        <dbReference type="ARBA" id="ARBA00023163"/>
    </source>
</evidence>
<dbReference type="InterPro" id="IPR011006">
    <property type="entry name" value="CheY-like_superfamily"/>
</dbReference>
<keyword evidence="7" id="KW-0804">Transcription</keyword>
<feature type="domain" description="HTH araC/xylS-type" evidence="9">
    <location>
        <begin position="379"/>
        <end position="478"/>
    </location>
</feature>
<comment type="subcellular location">
    <subcellularLocation>
        <location evidence="1">Cytoplasm</location>
    </subcellularLocation>
</comment>
<feature type="modified residue" description="4-aspartylphosphate" evidence="8">
    <location>
        <position position="54"/>
    </location>
</feature>
<evidence type="ECO:0000256" key="8">
    <source>
        <dbReference type="PROSITE-ProRule" id="PRU00169"/>
    </source>
</evidence>
<dbReference type="PROSITE" id="PS01124">
    <property type="entry name" value="HTH_ARAC_FAMILY_2"/>
    <property type="match status" value="1"/>
</dbReference>
<dbReference type="GO" id="GO:0003700">
    <property type="term" value="F:DNA-binding transcription factor activity"/>
    <property type="evidence" value="ECO:0007669"/>
    <property type="project" value="InterPro"/>
</dbReference>
<sequence length="482" mass="55175">MKLMVVDDEPIILNGIIRIIQKANTSFSEIVGACDGIDALHKLASFQPDLILTDIHMPEMDGLALIKEIQTQNLSSRFVIITGYDDFAYARQALRFQVVDYLLKPINKVELLGVLEKVEHTIRAEQHQVREHDLLMLKEHILYDTPFEDMPLKPEQLPTLLPDPFTTMLVFQTYENTPLLSNERLAHLCSSLSEMNFKAYSFQSRFLRQAVLIINGLHVPTDSELQLACGDLFYTQNTPSSGLPIGGSGRMCEIDKLRELYTEAVASMLFNRHFVSSSMTVYRQASKTIGGGAQASELSLDETLENIEKDMQSLHLCFTGSDHDHSKLRELFFSLVNEHCLSIGIDTTQEAVHDSKRSGQILPFDRRLEHHQPSNQSIDKIVSFVEQNYKLDLSLDVVADHVQMHPNYISMLFRKEMDLTFLHYLHTFRLTKAKQFMQDHPDWPIHTIAELVGYENPRHFFKVFKKFENTTPGQYRLGSSSI</sequence>
<dbReference type="InterPro" id="IPR018062">
    <property type="entry name" value="HTH_AraC-typ_CS"/>
</dbReference>
<gene>
    <name evidence="11" type="ORF">GQF01_33160</name>
</gene>
<dbReference type="InterPro" id="IPR051552">
    <property type="entry name" value="HptR"/>
</dbReference>